<comment type="caution">
    <text evidence="1">The sequence shown here is derived from an EMBL/GenBank/DDBJ whole genome shotgun (WGS) entry which is preliminary data.</text>
</comment>
<name>A0A101M4X1_PICGL</name>
<sequence>MASETTAFASAFIAGTTFAAGGSIYGFGTRSTYGLMPFASGAGSTQSQAATEGSASSSVALATFSPVSGVGSSAASPAGGE</sequence>
<dbReference type="AlphaFoldDB" id="A0A101M4X1"/>
<keyword evidence="1" id="KW-0496">Mitochondrion</keyword>
<reference evidence="1" key="1">
    <citation type="journal article" date="2015" name="Genome Biol. Evol.">
        <title>Organellar Genomes of White Spruce (Picea glauca): Assembly and Annotation.</title>
        <authorList>
            <person name="Jackman S.D."/>
            <person name="Warren R.L."/>
            <person name="Gibb E.A."/>
            <person name="Vandervalk B.P."/>
            <person name="Mohamadi H."/>
            <person name="Chu J."/>
            <person name="Raymond A."/>
            <person name="Pleasance S."/>
            <person name="Coope R."/>
            <person name="Wildung M.R."/>
            <person name="Ritland C.E."/>
            <person name="Bousquet J."/>
            <person name="Jones S.J."/>
            <person name="Bohlmann J."/>
            <person name="Birol I."/>
        </authorList>
    </citation>
    <scope>NUCLEOTIDE SEQUENCE [LARGE SCALE GENOMIC DNA]</scope>
    <source>
        <tissue evidence="1">Flushing bud</tissue>
    </source>
</reference>
<accession>A0A101M4X1</accession>
<gene>
    <name evidence="1" type="ORF">ABT39_MTgene741</name>
</gene>
<geneLocation type="mitochondrion" evidence="1"/>
<dbReference type="EMBL" id="LKAM01000001">
    <property type="protein sequence ID" value="KUM50895.1"/>
    <property type="molecule type" value="Genomic_DNA"/>
</dbReference>
<protein>
    <submittedName>
        <fullName evidence="1">Uncharacterized protein</fullName>
    </submittedName>
</protein>
<organism evidence="1">
    <name type="scientific">Picea glauca</name>
    <name type="common">White spruce</name>
    <name type="synonym">Pinus glauca</name>
    <dbReference type="NCBI Taxonomy" id="3330"/>
    <lineage>
        <taxon>Eukaryota</taxon>
        <taxon>Viridiplantae</taxon>
        <taxon>Streptophyta</taxon>
        <taxon>Embryophyta</taxon>
        <taxon>Tracheophyta</taxon>
        <taxon>Spermatophyta</taxon>
        <taxon>Pinopsida</taxon>
        <taxon>Pinidae</taxon>
        <taxon>Conifers I</taxon>
        <taxon>Pinales</taxon>
        <taxon>Pinaceae</taxon>
        <taxon>Picea</taxon>
    </lineage>
</organism>
<proteinExistence type="predicted"/>
<evidence type="ECO:0000313" key="1">
    <source>
        <dbReference type="EMBL" id="KUM50895.1"/>
    </source>
</evidence>